<evidence type="ECO:0000313" key="4">
    <source>
        <dbReference type="Proteomes" id="UP000005707"/>
    </source>
</evidence>
<comment type="caution">
    <text evidence="3">The sequence shown here is derived from an EMBL/GenBank/DDBJ whole genome shotgun (WGS) entry which is preliminary data.</text>
</comment>
<dbReference type="Pfam" id="PF19701">
    <property type="entry name" value="DUF6199"/>
    <property type="match status" value="1"/>
</dbReference>
<proteinExistence type="predicted"/>
<organism evidence="3 4">
    <name type="scientific">Haloplasma contractile SSD-17B</name>
    <dbReference type="NCBI Taxonomy" id="1033810"/>
    <lineage>
        <taxon>Bacteria</taxon>
        <taxon>Bacillati</taxon>
        <taxon>Mycoplasmatota</taxon>
        <taxon>Mollicutes</taxon>
        <taxon>Haloplasmatales</taxon>
        <taxon>Haloplasmataceae</taxon>
        <taxon>Haloplasma</taxon>
    </lineage>
</organism>
<keyword evidence="1" id="KW-1133">Transmembrane helix</keyword>
<dbReference type="Proteomes" id="UP000005707">
    <property type="component" value="Unassembled WGS sequence"/>
</dbReference>
<evidence type="ECO:0000313" key="3">
    <source>
        <dbReference type="EMBL" id="ERJ12864.1"/>
    </source>
</evidence>
<dbReference type="InParanoid" id="F7PVG8"/>
<keyword evidence="4" id="KW-1185">Reference proteome</keyword>
<dbReference type="AlphaFoldDB" id="F7PVG8"/>
<protein>
    <recommendedName>
        <fullName evidence="2">DUF6199 domain-containing protein</fullName>
    </recommendedName>
</protein>
<gene>
    <name evidence="3" type="ORF">HLPCO_001204</name>
</gene>
<name>F7PVG8_9MOLU</name>
<reference evidence="3 4" key="1">
    <citation type="journal article" date="2011" name="J. Bacteriol.">
        <title>Genome sequence of Haloplasma contractile, an unusual contractile bacterium from a deep-sea anoxic brine lake.</title>
        <authorList>
            <person name="Antunes A."/>
            <person name="Alam I."/>
            <person name="El Dorry H."/>
            <person name="Siam R."/>
            <person name="Robertson A."/>
            <person name="Bajic V.B."/>
            <person name="Stingl U."/>
        </authorList>
    </citation>
    <scope>NUCLEOTIDE SEQUENCE [LARGE SCALE GENOMIC DNA]</scope>
    <source>
        <strain evidence="3 4">SSD-17B</strain>
    </source>
</reference>
<sequence>MHIVFGLFFIIIGFLNVSIPEQMIKIRHFWTFKNGRKLSSLELVTARVGGAILIIFGIVLFFKPFN</sequence>
<evidence type="ECO:0000256" key="1">
    <source>
        <dbReference type="SAM" id="Phobius"/>
    </source>
</evidence>
<reference evidence="3 4" key="2">
    <citation type="journal article" date="2013" name="PLoS ONE">
        <title>INDIGO - INtegrated Data Warehouse of MIcrobial GenOmes with Examples from the Red Sea Extremophiles.</title>
        <authorList>
            <person name="Alam I."/>
            <person name="Antunes A."/>
            <person name="Kamau A.A."/>
            <person name="Ba Alawi W."/>
            <person name="Kalkatawi M."/>
            <person name="Stingl U."/>
            <person name="Bajic V.B."/>
        </authorList>
    </citation>
    <scope>NUCLEOTIDE SEQUENCE [LARGE SCALE GENOMIC DNA]</scope>
    <source>
        <strain evidence="3 4">SSD-17B</strain>
    </source>
</reference>
<feature type="transmembrane region" description="Helical" evidence="1">
    <location>
        <begin position="44"/>
        <end position="62"/>
    </location>
</feature>
<accession>F7PVG8</accession>
<dbReference type="RefSeq" id="WP_008825723.1">
    <property type="nucleotide sequence ID" value="NZ_AFNU02000003.1"/>
</dbReference>
<dbReference type="InterPro" id="IPR045679">
    <property type="entry name" value="DUF6199"/>
</dbReference>
<keyword evidence="1" id="KW-0812">Transmembrane</keyword>
<dbReference type="EMBL" id="AFNU02000003">
    <property type="protein sequence ID" value="ERJ12864.1"/>
    <property type="molecule type" value="Genomic_DNA"/>
</dbReference>
<keyword evidence="1" id="KW-0472">Membrane</keyword>
<dbReference type="STRING" id="1033810.HLPCO_001204"/>
<evidence type="ECO:0000259" key="2">
    <source>
        <dbReference type="Pfam" id="PF19701"/>
    </source>
</evidence>
<feature type="domain" description="DUF6199" evidence="2">
    <location>
        <begin position="5"/>
        <end position="62"/>
    </location>
</feature>